<dbReference type="FunFam" id="1.10.10.10:FF:000012">
    <property type="entry name" value="U5 small nuclear ribonucleoprotein helicase"/>
    <property type="match status" value="1"/>
</dbReference>
<evidence type="ECO:0000259" key="10">
    <source>
        <dbReference type="Pfam" id="PF02889"/>
    </source>
</evidence>
<keyword evidence="6" id="KW-0469">Meiosis</keyword>
<dbReference type="Gene3D" id="1.10.3380.10">
    <property type="entry name" value="Sec63 N-terminal domain-like domain"/>
    <property type="match status" value="1"/>
</dbReference>
<dbReference type="GO" id="GO:0043138">
    <property type="term" value="F:3'-5' DNA helicase activity"/>
    <property type="evidence" value="ECO:0007669"/>
    <property type="project" value="UniProtKB-EC"/>
</dbReference>
<evidence type="ECO:0000256" key="5">
    <source>
        <dbReference type="ARBA" id="ARBA00023235"/>
    </source>
</evidence>
<reference evidence="12" key="1">
    <citation type="submission" date="2016-07" db="EMBL/GenBank/DDBJ databases">
        <authorList>
            <person name="Bretaudeau A."/>
        </authorList>
    </citation>
    <scope>NUCLEOTIDE SEQUENCE</scope>
    <source>
        <strain evidence="12">Rice</strain>
        <tissue evidence="12">Whole body</tissue>
    </source>
</reference>
<dbReference type="InterPro" id="IPR004179">
    <property type="entry name" value="Sec63-dom"/>
</dbReference>
<dbReference type="InterPro" id="IPR052247">
    <property type="entry name" value="Meiotic_Crossover_Helicase"/>
</dbReference>
<evidence type="ECO:0000256" key="3">
    <source>
        <dbReference type="ARBA" id="ARBA00022806"/>
    </source>
</evidence>
<evidence type="ECO:0000256" key="7">
    <source>
        <dbReference type="ARBA" id="ARBA00034617"/>
    </source>
</evidence>
<proteinExistence type="predicted"/>
<feature type="domain" description="MER3 helicase-like winged helix" evidence="11">
    <location>
        <begin position="20"/>
        <end position="101"/>
    </location>
</feature>
<evidence type="ECO:0000256" key="4">
    <source>
        <dbReference type="ARBA" id="ARBA00022840"/>
    </source>
</evidence>
<dbReference type="GO" id="GO:0005524">
    <property type="term" value="F:ATP binding"/>
    <property type="evidence" value="ECO:0007669"/>
    <property type="project" value="UniProtKB-KW"/>
</dbReference>
<evidence type="ECO:0000256" key="2">
    <source>
        <dbReference type="ARBA" id="ARBA00022801"/>
    </source>
</evidence>
<keyword evidence="2" id="KW-0378">Hydrolase</keyword>
<gene>
    <name evidence="12" type="ORF">SFRICE_006141</name>
</gene>
<evidence type="ECO:0000313" key="12">
    <source>
        <dbReference type="EMBL" id="SOQ48000.1"/>
    </source>
</evidence>
<evidence type="ECO:0000259" key="11">
    <source>
        <dbReference type="Pfam" id="PF23445"/>
    </source>
</evidence>
<dbReference type="PANTHER" id="PTHR47835:SF3">
    <property type="entry name" value="HELICASE FOR MEIOSIS 1"/>
    <property type="match status" value="1"/>
</dbReference>
<sequence>MYFIRPRYQALVGGCEPLQSFLHKRLPENLNSEAALGTVGDVAQCVQWLRSTFLYVRAAKDPKKYLGLSQNSPQHLISKKIEELCVKAMNSLASSGLITMDEASCIQSTEAGRLMSIFYLDLETMKQIMKVEGSETLERLLTLICESHELADMHLRVDERRCLNLLNRNQAAATIRFPMKGKISTRQMKLNW</sequence>
<dbReference type="EC" id="5.6.2.4" evidence="8"/>
<dbReference type="InterPro" id="IPR036388">
    <property type="entry name" value="WH-like_DNA-bd_sf"/>
</dbReference>
<dbReference type="PANTHER" id="PTHR47835">
    <property type="entry name" value="HFM1, ATP DEPENDENT DNA HELICASE HOMOLOG"/>
    <property type="match status" value="1"/>
</dbReference>
<dbReference type="SUPFAM" id="SSF46785">
    <property type="entry name" value="Winged helix' DNA-binding domain"/>
    <property type="match status" value="1"/>
</dbReference>
<dbReference type="Pfam" id="PF23445">
    <property type="entry name" value="WHD_SNRNP200"/>
    <property type="match status" value="1"/>
</dbReference>
<evidence type="ECO:0000256" key="1">
    <source>
        <dbReference type="ARBA" id="ARBA00022741"/>
    </source>
</evidence>
<evidence type="ECO:0000256" key="8">
    <source>
        <dbReference type="ARBA" id="ARBA00034808"/>
    </source>
</evidence>
<protein>
    <recommendedName>
        <fullName evidence="8">DNA 3'-5' helicase</fullName>
        <ecNumber evidence="8">5.6.2.4</ecNumber>
    </recommendedName>
</protein>
<dbReference type="InterPro" id="IPR057842">
    <property type="entry name" value="WH_MER3"/>
</dbReference>
<keyword evidence="1" id="KW-0547">Nucleotide-binding</keyword>
<dbReference type="EMBL" id="ODYU01006288">
    <property type="protein sequence ID" value="SOQ48000.1"/>
    <property type="molecule type" value="Genomic_DNA"/>
</dbReference>
<accession>A0A2H1W4I8</accession>
<dbReference type="InterPro" id="IPR036390">
    <property type="entry name" value="WH_DNA-bd_sf"/>
</dbReference>
<dbReference type="Pfam" id="PF02889">
    <property type="entry name" value="Sec63"/>
    <property type="match status" value="1"/>
</dbReference>
<comment type="catalytic activity">
    <reaction evidence="7">
        <text>Couples ATP hydrolysis with the unwinding of duplex DNA by translocating in the 3'-5' direction.</text>
        <dbReference type="EC" id="5.6.2.4"/>
    </reaction>
</comment>
<keyword evidence="4" id="KW-0067">ATP-binding</keyword>
<dbReference type="Gene3D" id="1.10.10.10">
    <property type="entry name" value="Winged helix-like DNA-binding domain superfamily/Winged helix DNA-binding domain"/>
    <property type="match status" value="1"/>
</dbReference>
<keyword evidence="5" id="KW-0413">Isomerase</keyword>
<feature type="domain" description="SEC63" evidence="10">
    <location>
        <begin position="108"/>
        <end position="191"/>
    </location>
</feature>
<evidence type="ECO:0000256" key="9">
    <source>
        <dbReference type="ARBA" id="ARBA00048988"/>
    </source>
</evidence>
<organism evidence="12">
    <name type="scientific">Spodoptera frugiperda</name>
    <name type="common">Fall armyworm</name>
    <dbReference type="NCBI Taxonomy" id="7108"/>
    <lineage>
        <taxon>Eukaryota</taxon>
        <taxon>Metazoa</taxon>
        <taxon>Ecdysozoa</taxon>
        <taxon>Arthropoda</taxon>
        <taxon>Hexapoda</taxon>
        <taxon>Insecta</taxon>
        <taxon>Pterygota</taxon>
        <taxon>Neoptera</taxon>
        <taxon>Endopterygota</taxon>
        <taxon>Lepidoptera</taxon>
        <taxon>Glossata</taxon>
        <taxon>Ditrysia</taxon>
        <taxon>Noctuoidea</taxon>
        <taxon>Noctuidae</taxon>
        <taxon>Amphipyrinae</taxon>
        <taxon>Spodoptera</taxon>
    </lineage>
</organism>
<comment type="catalytic activity">
    <reaction evidence="9">
        <text>ATP + H2O = ADP + phosphate + H(+)</text>
        <dbReference type="Rhea" id="RHEA:13065"/>
        <dbReference type="ChEBI" id="CHEBI:15377"/>
        <dbReference type="ChEBI" id="CHEBI:15378"/>
        <dbReference type="ChEBI" id="CHEBI:30616"/>
        <dbReference type="ChEBI" id="CHEBI:43474"/>
        <dbReference type="ChEBI" id="CHEBI:456216"/>
        <dbReference type="EC" id="5.6.2.4"/>
    </reaction>
</comment>
<evidence type="ECO:0000256" key="6">
    <source>
        <dbReference type="ARBA" id="ARBA00023254"/>
    </source>
</evidence>
<keyword evidence="3" id="KW-0347">Helicase</keyword>
<dbReference type="GO" id="GO:0051321">
    <property type="term" value="P:meiotic cell cycle"/>
    <property type="evidence" value="ECO:0007669"/>
    <property type="project" value="UniProtKB-KW"/>
</dbReference>
<name>A0A2H1W4I8_SPOFR</name>
<dbReference type="AlphaFoldDB" id="A0A2H1W4I8"/>
<dbReference type="GO" id="GO:0016787">
    <property type="term" value="F:hydrolase activity"/>
    <property type="evidence" value="ECO:0007669"/>
    <property type="project" value="UniProtKB-KW"/>
</dbReference>